<evidence type="ECO:0000313" key="2">
    <source>
        <dbReference type="EMBL" id="KAB1268494.1"/>
    </source>
</evidence>
<feature type="region of interest" description="Disordered" evidence="1">
    <location>
        <begin position="509"/>
        <end position="536"/>
    </location>
</feature>
<feature type="region of interest" description="Disordered" evidence="1">
    <location>
        <begin position="77"/>
        <end position="118"/>
    </location>
</feature>
<protein>
    <submittedName>
        <fullName evidence="2">Uncharacterized protein</fullName>
    </submittedName>
</protein>
<dbReference type="EMBL" id="JWIN03000013">
    <property type="protein sequence ID" value="KAB1268494.1"/>
    <property type="molecule type" value="Genomic_DNA"/>
</dbReference>
<name>A0A5N4DBE8_CAMDR</name>
<reference evidence="2 3" key="1">
    <citation type="journal article" date="2019" name="Mol. Ecol. Resour.">
        <title>Improving Illumina assemblies with Hi-C and long reads: an example with the North African dromedary.</title>
        <authorList>
            <person name="Elbers J.P."/>
            <person name="Rogers M.F."/>
            <person name="Perelman P.L."/>
            <person name="Proskuryakova A.A."/>
            <person name="Serdyukova N.A."/>
            <person name="Johnson W.E."/>
            <person name="Horin P."/>
            <person name="Corander J."/>
            <person name="Murphy D."/>
            <person name="Burger P.A."/>
        </authorList>
    </citation>
    <scope>NUCLEOTIDE SEQUENCE [LARGE SCALE GENOMIC DNA]</scope>
    <source>
        <strain evidence="2">Drom800</strain>
        <tissue evidence="2">Blood</tissue>
    </source>
</reference>
<keyword evidence="3" id="KW-1185">Reference proteome</keyword>
<feature type="region of interest" description="Disordered" evidence="1">
    <location>
        <begin position="444"/>
        <end position="465"/>
    </location>
</feature>
<feature type="region of interest" description="Disordered" evidence="1">
    <location>
        <begin position="280"/>
        <end position="324"/>
    </location>
</feature>
<sequence>MGFRQWKQKVQRPWGRNGVMDWKHRNEACAAEGVGVFQVRGRAGAEEIGRCDRGKKCRGSAVTDLWVQPLSAAGIAKEGDRRRAPWRRRASTRLEDGKALEHQGEQRGHFQEPHGHVGQHDAGVQMGSFDGRYIWPGHLLALGADSKPHHHSRVLILALGFLCRAGRVGLEPAGLCAPPQMSSCGPLCLLWGFSHPPAATRGTQSVAELPTDGVIPEAGMSWKHWHQRGTTVKDLQVLSAGFKCSSSELQLPPWLSAMLAHHPCPCTRLAAAHKTLSPVCSRGGHRNGRSGRTLGQESGWPVKTAGGLLGTPQGGTPASPEGMRGWGWVRRDQKPWGLPASSTWLRAQPWNHWTPSSDLASGPSGQGTLAMELTPIFSPSFVASHPCLTHGAGLRQGEADWNLSRLTLSLHGWRDLPSSHSWRTEALRFNSGLASSQMWRVRLRPSGDPGGSRGRRRPGAISTQSISLDSGQTLSGCWFMHPPCIPGTGEGWGGPHLFYGYENQGPRWADGVTQPGPAISSHPSRAPRLWVQSSGL</sequence>
<comment type="caution">
    <text evidence="2">The sequence shown here is derived from an EMBL/GenBank/DDBJ whole genome shotgun (WGS) entry which is preliminary data.</text>
</comment>
<proteinExistence type="predicted"/>
<organism evidence="2 3">
    <name type="scientific">Camelus dromedarius</name>
    <name type="common">Dromedary</name>
    <name type="synonym">Arabian camel</name>
    <dbReference type="NCBI Taxonomy" id="9838"/>
    <lineage>
        <taxon>Eukaryota</taxon>
        <taxon>Metazoa</taxon>
        <taxon>Chordata</taxon>
        <taxon>Craniata</taxon>
        <taxon>Vertebrata</taxon>
        <taxon>Euteleostomi</taxon>
        <taxon>Mammalia</taxon>
        <taxon>Eutheria</taxon>
        <taxon>Laurasiatheria</taxon>
        <taxon>Artiodactyla</taxon>
        <taxon>Tylopoda</taxon>
        <taxon>Camelidae</taxon>
        <taxon>Camelus</taxon>
    </lineage>
</organism>
<dbReference type="Proteomes" id="UP000299084">
    <property type="component" value="Unassembled WGS sequence"/>
</dbReference>
<evidence type="ECO:0000256" key="1">
    <source>
        <dbReference type="SAM" id="MobiDB-lite"/>
    </source>
</evidence>
<gene>
    <name evidence="2" type="ORF">Cadr_000013325</name>
</gene>
<accession>A0A5N4DBE8</accession>
<evidence type="ECO:0000313" key="3">
    <source>
        <dbReference type="Proteomes" id="UP000299084"/>
    </source>
</evidence>
<feature type="compositionally biased region" description="Basic and acidic residues" evidence="1">
    <location>
        <begin position="92"/>
        <end position="118"/>
    </location>
</feature>
<dbReference type="AlphaFoldDB" id="A0A5N4DBE8"/>